<evidence type="ECO:0000256" key="2">
    <source>
        <dbReference type="ARBA" id="ARBA00010959"/>
    </source>
</evidence>
<dbReference type="GO" id="GO:0014826">
    <property type="term" value="P:vein smooth muscle contraction"/>
    <property type="evidence" value="ECO:0007669"/>
    <property type="project" value="TreeGrafter"/>
</dbReference>
<dbReference type="PANTHER" id="PTHR13874:SF9">
    <property type="entry name" value="ENDOTHELIN-2"/>
    <property type="match status" value="1"/>
</dbReference>
<dbReference type="PRINTS" id="PR00365">
    <property type="entry name" value="ENDOTHELIN"/>
</dbReference>
<evidence type="ECO:0000256" key="4">
    <source>
        <dbReference type="ARBA" id="ARBA00022858"/>
    </source>
</evidence>
<dbReference type="EMBL" id="WNTK01000001">
    <property type="protein sequence ID" value="KAG9493144.1"/>
    <property type="molecule type" value="Genomic_DNA"/>
</dbReference>
<gene>
    <name evidence="7" type="ORF">GDO78_001191</name>
</gene>
<dbReference type="Pfam" id="PF00322">
    <property type="entry name" value="Endothelin"/>
    <property type="match status" value="1"/>
</dbReference>
<accession>A0A8J6KN61</accession>
<dbReference type="InterPro" id="IPR019764">
    <property type="entry name" value="Endothelin_toxin_CS"/>
</dbReference>
<comment type="caution">
    <text evidence="7">The sequence shown here is derived from an EMBL/GenBank/DDBJ whole genome shotgun (WGS) entry which is preliminary data.</text>
</comment>
<comment type="subcellular location">
    <subcellularLocation>
        <location evidence="1">Secreted</location>
    </subcellularLocation>
</comment>
<dbReference type="PROSITE" id="PS00270">
    <property type="entry name" value="ENDOTHELIN"/>
    <property type="match status" value="1"/>
</dbReference>
<evidence type="ECO:0000256" key="5">
    <source>
        <dbReference type="ARBA" id="ARBA00023322"/>
    </source>
</evidence>
<keyword evidence="8" id="KW-1185">Reference proteome</keyword>
<sequence length="129" mass="14805">MDKECIYFCHLDVIWVNTGSQMLPYGLGSPGRRRKRASARCQCENMNDGTCNSFCQNTAWTIANSKPIKSSKERSPVSNFLNMKKSQVHLLHVLRDVAEHNKQVAYIRKYSSITAPKLPSDSTIWKRKR</sequence>
<evidence type="ECO:0000259" key="6">
    <source>
        <dbReference type="SMART" id="SM00272"/>
    </source>
</evidence>
<feature type="domain" description="Endothelin-like toxin" evidence="6">
    <location>
        <begin position="40"/>
        <end position="61"/>
    </location>
</feature>
<dbReference type="GO" id="GO:0005615">
    <property type="term" value="C:extracellular space"/>
    <property type="evidence" value="ECO:0007669"/>
    <property type="project" value="TreeGrafter"/>
</dbReference>
<reference evidence="7" key="1">
    <citation type="thesis" date="2020" institute="ProQuest LLC" country="789 East Eisenhower Parkway, Ann Arbor, MI, USA">
        <title>Comparative Genomics and Chromosome Evolution.</title>
        <authorList>
            <person name="Mudd A.B."/>
        </authorList>
    </citation>
    <scope>NUCLEOTIDE SEQUENCE</scope>
    <source>
        <strain evidence="7">HN-11 Male</strain>
        <tissue evidence="7">Kidney and liver</tissue>
    </source>
</reference>
<dbReference type="SMART" id="SM00272">
    <property type="entry name" value="END"/>
    <property type="match status" value="2"/>
</dbReference>
<dbReference type="GO" id="GO:0019229">
    <property type="term" value="P:regulation of vasoconstriction"/>
    <property type="evidence" value="ECO:0007669"/>
    <property type="project" value="InterPro"/>
</dbReference>
<dbReference type="Proteomes" id="UP000770717">
    <property type="component" value="Unassembled WGS sequence"/>
</dbReference>
<keyword evidence="3" id="KW-0964">Secreted</keyword>
<dbReference type="InterPro" id="IPR001928">
    <property type="entry name" value="Endothln-like_toxin"/>
</dbReference>
<dbReference type="GO" id="GO:0005179">
    <property type="term" value="F:hormone activity"/>
    <property type="evidence" value="ECO:0007669"/>
    <property type="project" value="TreeGrafter"/>
</dbReference>
<keyword evidence="5" id="KW-0839">Vasoconstrictor</keyword>
<dbReference type="GO" id="GO:0003100">
    <property type="term" value="P:regulation of systemic arterial blood pressure by endothelin"/>
    <property type="evidence" value="ECO:0007669"/>
    <property type="project" value="TreeGrafter"/>
</dbReference>
<evidence type="ECO:0000313" key="7">
    <source>
        <dbReference type="EMBL" id="KAG9493144.1"/>
    </source>
</evidence>
<proteinExistence type="inferred from homology"/>
<keyword evidence="4" id="KW-0838">Vasoactive</keyword>
<evidence type="ECO:0000313" key="8">
    <source>
        <dbReference type="Proteomes" id="UP000770717"/>
    </source>
</evidence>
<dbReference type="OrthoDB" id="9362154at2759"/>
<dbReference type="PANTHER" id="PTHR13874">
    <property type="entry name" value="ENDOTHELIN"/>
    <property type="match status" value="1"/>
</dbReference>
<dbReference type="InterPro" id="IPR020475">
    <property type="entry name" value="Endothelin"/>
</dbReference>
<dbReference type="GO" id="GO:0031708">
    <property type="term" value="F:endothelin B receptor binding"/>
    <property type="evidence" value="ECO:0007669"/>
    <property type="project" value="TreeGrafter"/>
</dbReference>
<feature type="domain" description="Endothelin-like toxin" evidence="6">
    <location>
        <begin position="1"/>
        <end position="15"/>
    </location>
</feature>
<comment type="similarity">
    <text evidence="2">Belongs to the endothelin/sarafotoxin family.</text>
</comment>
<evidence type="ECO:0000256" key="1">
    <source>
        <dbReference type="ARBA" id="ARBA00004613"/>
    </source>
</evidence>
<evidence type="ECO:0000256" key="3">
    <source>
        <dbReference type="ARBA" id="ARBA00022525"/>
    </source>
</evidence>
<name>A0A8J6KN61_ELECQ</name>
<organism evidence="7 8">
    <name type="scientific">Eleutherodactylus coqui</name>
    <name type="common">Puerto Rican coqui</name>
    <dbReference type="NCBI Taxonomy" id="57060"/>
    <lineage>
        <taxon>Eukaryota</taxon>
        <taxon>Metazoa</taxon>
        <taxon>Chordata</taxon>
        <taxon>Craniata</taxon>
        <taxon>Vertebrata</taxon>
        <taxon>Euteleostomi</taxon>
        <taxon>Amphibia</taxon>
        <taxon>Batrachia</taxon>
        <taxon>Anura</taxon>
        <taxon>Neobatrachia</taxon>
        <taxon>Hyloidea</taxon>
        <taxon>Eleutherodactylidae</taxon>
        <taxon>Eleutherodactylinae</taxon>
        <taxon>Eleutherodactylus</taxon>
        <taxon>Eleutherodactylus</taxon>
    </lineage>
</organism>
<dbReference type="GO" id="GO:0006874">
    <property type="term" value="P:intracellular calcium ion homeostasis"/>
    <property type="evidence" value="ECO:0007669"/>
    <property type="project" value="TreeGrafter"/>
</dbReference>
<protein>
    <recommendedName>
        <fullName evidence="6">Endothelin-like toxin domain-containing protein</fullName>
    </recommendedName>
</protein>
<dbReference type="AlphaFoldDB" id="A0A8J6KN61"/>